<keyword evidence="5 8" id="KW-0233">DNA recombination</keyword>
<dbReference type="PANTHER" id="PTHR33991:SF1">
    <property type="entry name" value="DNA REPAIR PROTEIN RECO"/>
    <property type="match status" value="1"/>
</dbReference>
<dbReference type="SUPFAM" id="SSF57863">
    <property type="entry name" value="ArfGap/RecO-like zinc finger"/>
    <property type="match status" value="1"/>
</dbReference>
<dbReference type="GO" id="GO:0006302">
    <property type="term" value="P:double-strand break repair"/>
    <property type="evidence" value="ECO:0007669"/>
    <property type="project" value="TreeGrafter"/>
</dbReference>
<dbReference type="GO" id="GO:0006310">
    <property type="term" value="P:DNA recombination"/>
    <property type="evidence" value="ECO:0007669"/>
    <property type="project" value="UniProtKB-UniRule"/>
</dbReference>
<dbReference type="Pfam" id="PF11967">
    <property type="entry name" value="RecO_N"/>
    <property type="match status" value="1"/>
</dbReference>
<dbReference type="STRING" id="161398.PP2015_1951"/>
<sequence length="229" mass="26677">MHNDFRQAYLLHRRPYSDSQAMLSMLVEGVGHLTMLARLKGKQSVKYSAQLQPFTPILCRYAGNYDLKYLNQFELVQNPLPLKGKPLYCAFYLNELSYRVIPASEPQEYIYELYQKHLKQLVDCNDFEPVLRSYEYQLLEALGFGVEFDMDADGDEIKDKYYYQYIPELGFVVTDNPQMGFNGKVLNRMASGEFADPEVRKPAKHLSRYLLKPLLGNKALKSRELFLSR</sequence>
<dbReference type="PANTHER" id="PTHR33991">
    <property type="entry name" value="DNA REPAIR PROTEIN RECO"/>
    <property type="match status" value="1"/>
</dbReference>
<comment type="similarity">
    <text evidence="2 8">Belongs to the RecO family.</text>
</comment>
<dbReference type="InterPro" id="IPR042242">
    <property type="entry name" value="RecO_C"/>
</dbReference>
<keyword evidence="4 8" id="KW-0227">DNA damage</keyword>
<comment type="function">
    <text evidence="1 8">Involved in DNA repair and RecF pathway recombination.</text>
</comment>
<evidence type="ECO:0000256" key="5">
    <source>
        <dbReference type="ARBA" id="ARBA00023172"/>
    </source>
</evidence>
<dbReference type="KEGG" id="pphe:PP2015_1951"/>
<dbReference type="GO" id="GO:0043590">
    <property type="term" value="C:bacterial nucleoid"/>
    <property type="evidence" value="ECO:0007669"/>
    <property type="project" value="TreeGrafter"/>
</dbReference>
<keyword evidence="11" id="KW-1185">Reference proteome</keyword>
<dbReference type="EMBL" id="CP013187">
    <property type="protein sequence ID" value="ALO42450.1"/>
    <property type="molecule type" value="Genomic_DNA"/>
</dbReference>
<dbReference type="InterPro" id="IPR003717">
    <property type="entry name" value="RecO"/>
</dbReference>
<organism evidence="10 11">
    <name type="scientific">Pseudoalteromonas phenolica</name>
    <dbReference type="NCBI Taxonomy" id="161398"/>
    <lineage>
        <taxon>Bacteria</taxon>
        <taxon>Pseudomonadati</taxon>
        <taxon>Pseudomonadota</taxon>
        <taxon>Gammaproteobacteria</taxon>
        <taxon>Alteromonadales</taxon>
        <taxon>Pseudoalteromonadaceae</taxon>
        <taxon>Pseudoalteromonas</taxon>
    </lineage>
</organism>
<dbReference type="InterPro" id="IPR012340">
    <property type="entry name" value="NA-bd_OB-fold"/>
</dbReference>
<reference evidence="10 11" key="1">
    <citation type="submission" date="2015-11" db="EMBL/GenBank/DDBJ databases">
        <authorList>
            <person name="Zhang Y."/>
            <person name="Guo Z."/>
        </authorList>
    </citation>
    <scope>NUCLEOTIDE SEQUENCE [LARGE SCALE GENOMIC DNA]</scope>
    <source>
        <strain evidence="10 11">KCTC 12086</strain>
    </source>
</reference>
<dbReference type="HAMAP" id="MF_00201">
    <property type="entry name" value="RecO"/>
    <property type="match status" value="1"/>
</dbReference>
<dbReference type="InterPro" id="IPR037278">
    <property type="entry name" value="ARFGAP/RecO"/>
</dbReference>
<evidence type="ECO:0000256" key="4">
    <source>
        <dbReference type="ARBA" id="ARBA00022763"/>
    </source>
</evidence>
<feature type="domain" description="DNA replication/recombination mediator RecO N-terminal" evidence="9">
    <location>
        <begin position="7"/>
        <end position="78"/>
    </location>
</feature>
<evidence type="ECO:0000259" key="9">
    <source>
        <dbReference type="Pfam" id="PF11967"/>
    </source>
</evidence>
<evidence type="ECO:0000256" key="1">
    <source>
        <dbReference type="ARBA" id="ARBA00003065"/>
    </source>
</evidence>
<dbReference type="Pfam" id="PF02565">
    <property type="entry name" value="RecO_C"/>
    <property type="match status" value="1"/>
</dbReference>
<dbReference type="PATRIC" id="fig|161398.10.peg.1979"/>
<evidence type="ECO:0000256" key="3">
    <source>
        <dbReference type="ARBA" id="ARBA00021310"/>
    </source>
</evidence>
<evidence type="ECO:0000256" key="6">
    <source>
        <dbReference type="ARBA" id="ARBA00023204"/>
    </source>
</evidence>
<proteinExistence type="inferred from homology"/>
<dbReference type="RefSeq" id="WP_058030109.1">
    <property type="nucleotide sequence ID" value="NZ_CP013187.1"/>
</dbReference>
<evidence type="ECO:0000256" key="8">
    <source>
        <dbReference type="HAMAP-Rule" id="MF_00201"/>
    </source>
</evidence>
<keyword evidence="6 8" id="KW-0234">DNA repair</keyword>
<dbReference type="Gene3D" id="1.20.1440.120">
    <property type="entry name" value="Recombination protein O, C-terminal domain"/>
    <property type="match status" value="1"/>
</dbReference>
<gene>
    <name evidence="8" type="primary">recO</name>
    <name evidence="10" type="ORF">PP2015_1951</name>
</gene>
<protein>
    <recommendedName>
        <fullName evidence="3 8">DNA repair protein RecO</fullName>
    </recommendedName>
    <alternativeName>
        <fullName evidence="7 8">Recombination protein O</fullName>
    </alternativeName>
</protein>
<evidence type="ECO:0000256" key="2">
    <source>
        <dbReference type="ARBA" id="ARBA00007452"/>
    </source>
</evidence>
<evidence type="ECO:0000313" key="10">
    <source>
        <dbReference type="EMBL" id="ALO42450.1"/>
    </source>
</evidence>
<evidence type="ECO:0000313" key="11">
    <source>
        <dbReference type="Proteomes" id="UP000061457"/>
    </source>
</evidence>
<dbReference type="Gene3D" id="2.40.50.140">
    <property type="entry name" value="Nucleic acid-binding proteins"/>
    <property type="match status" value="1"/>
</dbReference>
<name>A0A0S2K3B8_9GAMM</name>
<dbReference type="AlphaFoldDB" id="A0A0S2K3B8"/>
<dbReference type="SUPFAM" id="SSF50249">
    <property type="entry name" value="Nucleic acid-binding proteins"/>
    <property type="match status" value="1"/>
</dbReference>
<dbReference type="InterPro" id="IPR022572">
    <property type="entry name" value="DNA_rep/recomb_RecO_N"/>
</dbReference>
<dbReference type="OrthoDB" id="9804792at2"/>
<accession>A0A0S2K3B8</accession>
<dbReference type="Proteomes" id="UP000061457">
    <property type="component" value="Chromosome I"/>
</dbReference>
<evidence type="ECO:0000256" key="7">
    <source>
        <dbReference type="ARBA" id="ARBA00033409"/>
    </source>
</evidence>
<dbReference type="NCBIfam" id="TIGR00613">
    <property type="entry name" value="reco"/>
    <property type="match status" value="1"/>
</dbReference>